<organism evidence="2 4">
    <name type="scientific">Draconibacterium orientale</name>
    <dbReference type="NCBI Taxonomy" id="1168034"/>
    <lineage>
        <taxon>Bacteria</taxon>
        <taxon>Pseudomonadati</taxon>
        <taxon>Bacteroidota</taxon>
        <taxon>Bacteroidia</taxon>
        <taxon>Marinilabiliales</taxon>
        <taxon>Prolixibacteraceae</taxon>
        <taxon>Draconibacterium</taxon>
    </lineage>
</organism>
<evidence type="ECO:0000313" key="1">
    <source>
        <dbReference type="EMBL" id="AHW59448.1"/>
    </source>
</evidence>
<dbReference type="RefSeq" id="WP_038557043.1">
    <property type="nucleotide sequence ID" value="NZ_FOHT01000009.1"/>
</dbReference>
<sequence>MNENDLSYKTIGAAIEIHKIIGPGLLESAYDNALAFELREIGLEVKQQVPMPFVYKEVKQDVGYRIDLVINDKILVEVKSVATLAPVHYAQTLTYLKLSGLKLGLLINFNTSVLKDGIHRIVNNL</sequence>
<dbReference type="KEGG" id="dori:FH5T_07125"/>
<dbReference type="Proteomes" id="UP000181981">
    <property type="component" value="Unassembled WGS sequence"/>
</dbReference>
<name>X5D9J7_9BACT</name>
<gene>
    <name evidence="1" type="ORF">FH5T_07125</name>
    <name evidence="2" type="ORF">SAMN05444285_10969</name>
</gene>
<evidence type="ECO:0000313" key="3">
    <source>
        <dbReference type="Proteomes" id="UP000023772"/>
    </source>
</evidence>
<reference evidence="1 3" key="1">
    <citation type="submission" date="2014-03" db="EMBL/GenBank/DDBJ databases">
        <title>Complete genome sequence of a deeply braunched marine Bacteroidia bacterium Draconibacterium orientale type strain FH5T.</title>
        <authorList>
            <person name="Li X."/>
            <person name="Wang X."/>
            <person name="Xie Z."/>
            <person name="Du Z."/>
            <person name="Chen G."/>
        </authorList>
    </citation>
    <scope>NUCLEOTIDE SEQUENCE [LARGE SCALE GENOMIC DNA]</scope>
    <source>
        <strain evidence="1 3">FH5</strain>
    </source>
</reference>
<dbReference type="EMBL" id="FOHT01000009">
    <property type="protein sequence ID" value="SET28090.1"/>
    <property type="molecule type" value="Genomic_DNA"/>
</dbReference>
<dbReference type="STRING" id="1168034.FH5T_07125"/>
<dbReference type="Pfam" id="PF13366">
    <property type="entry name" value="PDDEXK_3"/>
    <property type="match status" value="1"/>
</dbReference>
<dbReference type="eggNOG" id="COG0614">
    <property type="taxonomic scope" value="Bacteria"/>
</dbReference>
<dbReference type="InterPro" id="IPR026350">
    <property type="entry name" value="GxxExxY"/>
</dbReference>
<dbReference type="Proteomes" id="UP000023772">
    <property type="component" value="Chromosome"/>
</dbReference>
<proteinExistence type="predicted"/>
<dbReference type="HOGENOM" id="CLU_134960_1_0_10"/>
<evidence type="ECO:0000313" key="4">
    <source>
        <dbReference type="Proteomes" id="UP000181981"/>
    </source>
</evidence>
<dbReference type="AlphaFoldDB" id="X5D9J7"/>
<accession>X5D9J7</accession>
<reference evidence="2 4" key="2">
    <citation type="submission" date="2016-10" db="EMBL/GenBank/DDBJ databases">
        <authorList>
            <person name="de Groot N.N."/>
        </authorList>
    </citation>
    <scope>NUCLEOTIDE SEQUENCE [LARGE SCALE GENOMIC DNA]</scope>
    <source>
        <strain evidence="2 4">DSM 25947</strain>
    </source>
</reference>
<keyword evidence="3" id="KW-1185">Reference proteome</keyword>
<protein>
    <submittedName>
        <fullName evidence="2">GxxExxY protein</fullName>
    </submittedName>
</protein>
<dbReference type="NCBIfam" id="TIGR04256">
    <property type="entry name" value="GxxExxY"/>
    <property type="match status" value="1"/>
</dbReference>
<dbReference type="OrthoDB" id="1119698at2"/>
<dbReference type="EMBL" id="CP007451">
    <property type="protein sequence ID" value="AHW59448.1"/>
    <property type="molecule type" value="Genomic_DNA"/>
</dbReference>
<evidence type="ECO:0000313" key="2">
    <source>
        <dbReference type="EMBL" id="SET28090.1"/>
    </source>
</evidence>